<dbReference type="EMBL" id="DF974209">
    <property type="protein sequence ID" value="GAU46406.1"/>
    <property type="molecule type" value="Genomic_DNA"/>
</dbReference>
<evidence type="ECO:0000313" key="3">
    <source>
        <dbReference type="Proteomes" id="UP000242715"/>
    </source>
</evidence>
<feature type="region of interest" description="Disordered" evidence="1">
    <location>
        <begin position="1"/>
        <end position="26"/>
    </location>
</feature>
<dbReference type="Proteomes" id="UP000242715">
    <property type="component" value="Unassembled WGS sequence"/>
</dbReference>
<name>A0A2Z6NS22_TRISU</name>
<keyword evidence="3" id="KW-1185">Reference proteome</keyword>
<reference evidence="3" key="1">
    <citation type="journal article" date="2017" name="Front. Plant Sci.">
        <title>Climate Clever Clovers: New Paradigm to Reduce the Environmental Footprint of Ruminants by Breeding Low Methanogenic Forages Utilizing Haplotype Variation.</title>
        <authorList>
            <person name="Kaur P."/>
            <person name="Appels R."/>
            <person name="Bayer P.E."/>
            <person name="Keeble-Gagnere G."/>
            <person name="Wang J."/>
            <person name="Hirakawa H."/>
            <person name="Shirasawa K."/>
            <person name="Vercoe P."/>
            <person name="Stefanova K."/>
            <person name="Durmic Z."/>
            <person name="Nichols P."/>
            <person name="Revell C."/>
            <person name="Isobe S.N."/>
            <person name="Edwards D."/>
            <person name="Erskine W."/>
        </authorList>
    </citation>
    <scope>NUCLEOTIDE SEQUENCE [LARGE SCALE GENOMIC DNA]</scope>
    <source>
        <strain evidence="3">cv. Daliak</strain>
    </source>
</reference>
<dbReference type="OrthoDB" id="1680360at2759"/>
<sequence length="84" mass="9806">MERSREYHPLLRGGKRRRNSRGKYNTHDYSSAQMESLTSICEAILPPIESEFLETKGIQPTSKAMKFFWKVSGCDLSIPHQYQR</sequence>
<organism evidence="2 3">
    <name type="scientific">Trifolium subterraneum</name>
    <name type="common">Subterranean clover</name>
    <dbReference type="NCBI Taxonomy" id="3900"/>
    <lineage>
        <taxon>Eukaryota</taxon>
        <taxon>Viridiplantae</taxon>
        <taxon>Streptophyta</taxon>
        <taxon>Embryophyta</taxon>
        <taxon>Tracheophyta</taxon>
        <taxon>Spermatophyta</taxon>
        <taxon>Magnoliopsida</taxon>
        <taxon>eudicotyledons</taxon>
        <taxon>Gunneridae</taxon>
        <taxon>Pentapetalae</taxon>
        <taxon>rosids</taxon>
        <taxon>fabids</taxon>
        <taxon>Fabales</taxon>
        <taxon>Fabaceae</taxon>
        <taxon>Papilionoideae</taxon>
        <taxon>50 kb inversion clade</taxon>
        <taxon>NPAAA clade</taxon>
        <taxon>Hologalegina</taxon>
        <taxon>IRL clade</taxon>
        <taxon>Trifolieae</taxon>
        <taxon>Trifolium</taxon>
    </lineage>
</organism>
<protein>
    <submittedName>
        <fullName evidence="2">Uncharacterized protein</fullName>
    </submittedName>
</protein>
<dbReference type="AlphaFoldDB" id="A0A2Z6NS22"/>
<evidence type="ECO:0000313" key="2">
    <source>
        <dbReference type="EMBL" id="GAU46406.1"/>
    </source>
</evidence>
<accession>A0A2Z6NS22</accession>
<gene>
    <name evidence="2" type="ORF">TSUD_28220</name>
</gene>
<evidence type="ECO:0000256" key="1">
    <source>
        <dbReference type="SAM" id="MobiDB-lite"/>
    </source>
</evidence>
<proteinExistence type="predicted"/>